<protein>
    <submittedName>
        <fullName evidence="1">Ribbon-helix-helix protein, CopG family</fullName>
    </submittedName>
</protein>
<proteinExistence type="predicted"/>
<evidence type="ECO:0000313" key="1">
    <source>
        <dbReference type="EMBL" id="NWF46670.1"/>
    </source>
</evidence>
<sequence length="101" mass="11169">MPPTIATSLKLPAELKAAIDEDARKQGLSSHAYMVRTLADASERARLREQFTQDALAAEQDMLATGMGHTLEDVRAYFAQMAEYRAGRAERPAPLVPRKLL</sequence>
<dbReference type="SUPFAM" id="SSF47598">
    <property type="entry name" value="Ribbon-helix-helix"/>
    <property type="match status" value="1"/>
</dbReference>
<gene>
    <name evidence="1" type="ORF">F3K02_15635</name>
</gene>
<comment type="caution">
    <text evidence="1">The sequence shown here is derived from an EMBL/GenBank/DDBJ whole genome shotgun (WGS) entry which is preliminary data.</text>
</comment>
<dbReference type="AlphaFoldDB" id="A0A7Y8GXG3"/>
<organism evidence="1 2">
    <name type="scientific">Hydrogenophaga aromaticivorans</name>
    <dbReference type="NCBI Taxonomy" id="2610898"/>
    <lineage>
        <taxon>Bacteria</taxon>
        <taxon>Pseudomonadati</taxon>
        <taxon>Pseudomonadota</taxon>
        <taxon>Betaproteobacteria</taxon>
        <taxon>Burkholderiales</taxon>
        <taxon>Comamonadaceae</taxon>
        <taxon>Hydrogenophaga</taxon>
    </lineage>
</organism>
<evidence type="ECO:0000313" key="2">
    <source>
        <dbReference type="Proteomes" id="UP000545507"/>
    </source>
</evidence>
<dbReference type="RefSeq" id="WP_177136577.1">
    <property type="nucleotide sequence ID" value="NZ_VYGV01000015.1"/>
</dbReference>
<accession>A0A7Y8GXG3</accession>
<dbReference type="EMBL" id="VYGV01000015">
    <property type="protein sequence ID" value="NWF46670.1"/>
    <property type="molecule type" value="Genomic_DNA"/>
</dbReference>
<dbReference type="GO" id="GO:0006355">
    <property type="term" value="P:regulation of DNA-templated transcription"/>
    <property type="evidence" value="ECO:0007669"/>
    <property type="project" value="InterPro"/>
</dbReference>
<keyword evidence="2" id="KW-1185">Reference proteome</keyword>
<name>A0A7Y8GXG3_9BURK</name>
<dbReference type="Proteomes" id="UP000545507">
    <property type="component" value="Unassembled WGS sequence"/>
</dbReference>
<reference evidence="1 2" key="1">
    <citation type="submission" date="2019-09" db="EMBL/GenBank/DDBJ databases">
        <title>Hydrogenophaga aromatica sp. nov., isolated from a para-xylene-degrading enrichment culture.</title>
        <authorList>
            <person name="Tancsics A."/>
            <person name="Banerjee S."/>
        </authorList>
    </citation>
    <scope>NUCLEOTIDE SEQUENCE [LARGE SCALE GENOMIC DNA]</scope>
    <source>
        <strain evidence="1 2">D2P1</strain>
    </source>
</reference>
<dbReference type="InterPro" id="IPR010985">
    <property type="entry name" value="Ribbon_hlx_hlx"/>
</dbReference>